<evidence type="ECO:0000256" key="4">
    <source>
        <dbReference type="ARBA" id="ARBA00022490"/>
    </source>
</evidence>
<dbReference type="EMBL" id="AP019376">
    <property type="protein sequence ID" value="BBH88446.1"/>
    <property type="molecule type" value="Genomic_DNA"/>
</dbReference>
<evidence type="ECO:0000259" key="11">
    <source>
        <dbReference type="Pfam" id="PF00696"/>
    </source>
</evidence>
<dbReference type="GO" id="GO:0005524">
    <property type="term" value="F:ATP binding"/>
    <property type="evidence" value="ECO:0007669"/>
    <property type="project" value="UniProtKB-KW"/>
</dbReference>
<dbReference type="GO" id="GO:0033862">
    <property type="term" value="F:UMP kinase activity"/>
    <property type="evidence" value="ECO:0007669"/>
    <property type="project" value="UniProtKB-EC"/>
</dbReference>
<dbReference type="InterPro" id="IPR011818">
    <property type="entry name" value="Uridylate_kinase_arch/spir"/>
</dbReference>
<name>A0A455SL58_9CHLR</name>
<evidence type="ECO:0000256" key="7">
    <source>
        <dbReference type="ARBA" id="ARBA00022777"/>
    </source>
</evidence>
<keyword evidence="9" id="KW-0665">Pyrimidine biosynthesis</keyword>
<evidence type="ECO:0000256" key="6">
    <source>
        <dbReference type="ARBA" id="ARBA00022741"/>
    </source>
</evidence>
<comment type="pathway">
    <text evidence="1">Pyrimidine metabolism; CTP biosynthesis via de novo pathway; UDP from UMP (UMPK route): step 1/1.</text>
</comment>
<evidence type="ECO:0000256" key="5">
    <source>
        <dbReference type="ARBA" id="ARBA00022679"/>
    </source>
</evidence>
<feature type="domain" description="Aspartate/glutamate/uridylate kinase" evidence="11">
    <location>
        <begin position="10"/>
        <end position="204"/>
    </location>
</feature>
<dbReference type="EC" id="2.7.4.22" evidence="3"/>
<dbReference type="Pfam" id="PF00696">
    <property type="entry name" value="AA_kinase"/>
    <property type="match status" value="1"/>
</dbReference>
<organism evidence="12">
    <name type="scientific">Thermosporothrix sp. COM3</name>
    <dbReference type="NCBI Taxonomy" id="2490863"/>
    <lineage>
        <taxon>Bacteria</taxon>
        <taxon>Bacillati</taxon>
        <taxon>Chloroflexota</taxon>
        <taxon>Ktedonobacteria</taxon>
        <taxon>Ktedonobacterales</taxon>
        <taxon>Thermosporotrichaceae</taxon>
        <taxon>Thermosporothrix</taxon>
    </lineage>
</organism>
<evidence type="ECO:0000256" key="8">
    <source>
        <dbReference type="ARBA" id="ARBA00022840"/>
    </source>
</evidence>
<comment type="similarity">
    <text evidence="2">Belongs to the UMP kinase family.</text>
</comment>
<dbReference type="InterPro" id="IPR001048">
    <property type="entry name" value="Asp/Glu/Uridylate_kinase"/>
</dbReference>
<dbReference type="NCBIfam" id="TIGR02076">
    <property type="entry name" value="pyrH_arch"/>
    <property type="match status" value="1"/>
</dbReference>
<dbReference type="InterPro" id="IPR036393">
    <property type="entry name" value="AceGlu_kinase-like_sf"/>
</dbReference>
<evidence type="ECO:0000313" key="12">
    <source>
        <dbReference type="EMBL" id="BBH88446.1"/>
    </source>
</evidence>
<gene>
    <name evidence="12" type="ORF">KTC_31970</name>
</gene>
<keyword evidence="6" id="KW-0547">Nucleotide-binding</keyword>
<keyword evidence="7 12" id="KW-0418">Kinase</keyword>
<accession>A0A455SL58</accession>
<evidence type="ECO:0000256" key="10">
    <source>
        <dbReference type="ARBA" id="ARBA00032092"/>
    </source>
</evidence>
<evidence type="ECO:0000256" key="1">
    <source>
        <dbReference type="ARBA" id="ARBA00004791"/>
    </source>
</evidence>
<reference evidence="12" key="1">
    <citation type="submission" date="2018-12" db="EMBL/GenBank/DDBJ databases">
        <title>Novel natural products biosynthetic potential of the class Ktedonobacteria.</title>
        <authorList>
            <person name="Zheng Y."/>
            <person name="Saitou A."/>
            <person name="Wang C.M."/>
            <person name="Toyoda A."/>
            <person name="Minakuchi Y."/>
            <person name="Sekiguchi Y."/>
            <person name="Ueda K."/>
            <person name="Takano H."/>
            <person name="Sakai Y."/>
            <person name="Yokota A."/>
            <person name="Yabe S."/>
        </authorList>
    </citation>
    <scope>NUCLEOTIDE SEQUENCE</scope>
    <source>
        <strain evidence="12">COM3</strain>
    </source>
</reference>
<dbReference type="AlphaFoldDB" id="A0A455SL58"/>
<dbReference type="PANTHER" id="PTHR42833:SF4">
    <property type="entry name" value="URIDYLATE KINASE PUMPKIN, CHLOROPLASTIC"/>
    <property type="match status" value="1"/>
</dbReference>
<dbReference type="Gene3D" id="3.40.1160.10">
    <property type="entry name" value="Acetylglutamate kinase-like"/>
    <property type="match status" value="1"/>
</dbReference>
<evidence type="ECO:0000256" key="2">
    <source>
        <dbReference type="ARBA" id="ARBA00007614"/>
    </source>
</evidence>
<protein>
    <recommendedName>
        <fullName evidence="3">UMP kinase</fullName>
        <ecNumber evidence="3">2.7.4.22</ecNumber>
    </recommendedName>
    <alternativeName>
        <fullName evidence="10">Uridine monophosphate kinase</fullName>
    </alternativeName>
</protein>
<keyword evidence="8" id="KW-0067">ATP-binding</keyword>
<dbReference type="PANTHER" id="PTHR42833">
    <property type="entry name" value="URIDYLATE KINASE"/>
    <property type="match status" value="1"/>
</dbReference>
<dbReference type="SUPFAM" id="SSF53633">
    <property type="entry name" value="Carbamate kinase-like"/>
    <property type="match status" value="1"/>
</dbReference>
<proteinExistence type="inferred from homology"/>
<keyword evidence="5" id="KW-0808">Transferase</keyword>
<keyword evidence="4" id="KW-0963">Cytoplasm</keyword>
<evidence type="ECO:0000256" key="9">
    <source>
        <dbReference type="ARBA" id="ARBA00022975"/>
    </source>
</evidence>
<dbReference type="GO" id="GO:0006225">
    <property type="term" value="P:UDP biosynthetic process"/>
    <property type="evidence" value="ECO:0007669"/>
    <property type="project" value="TreeGrafter"/>
</dbReference>
<evidence type="ECO:0000256" key="3">
    <source>
        <dbReference type="ARBA" id="ARBA00012899"/>
    </source>
</evidence>
<sequence>MTQNRLEAHVIKLGGSLIVPDGGINVPFLKEFNAFIRRQVTERGRRFFLFVGGGRLARHYRDAGAEITGHELASDDLDWLGVHATRLNAHLFRTIFRDIAHPAIIKDYSYIHKPEKPVVIAAGWRPGWSTDYVAAVLAQDYHIKTIVKMSNTDFIYDKDPHTESDAKPIERISWADYRAIVGDTWEPGANAPFDPIASKLASELSLRVIYLNGLQLANVEKALDNEPFTGTVIS</sequence>